<dbReference type="STRING" id="33038.GCA_900067245_00737"/>
<dbReference type="GO" id="GO:0003700">
    <property type="term" value="F:DNA-binding transcription factor activity"/>
    <property type="evidence" value="ECO:0007669"/>
    <property type="project" value="InterPro"/>
</dbReference>
<evidence type="ECO:0000313" key="10">
    <source>
        <dbReference type="EMBL" id="NSI65858.1"/>
    </source>
</evidence>
<reference evidence="6" key="6">
    <citation type="submission" date="2023-01" db="EMBL/GenBank/DDBJ databases">
        <title>Human gut microbiome strain richness.</title>
        <authorList>
            <person name="Chen-Liaw A."/>
        </authorList>
    </citation>
    <scope>NUCLEOTIDE SEQUENCE</scope>
    <source>
        <strain evidence="7">1001217st1_A9_1001217B_191108</strain>
        <strain evidence="6">RTP21484st1_H11_RTP21484_190118</strain>
    </source>
</reference>
<evidence type="ECO:0000313" key="16">
    <source>
        <dbReference type="EMBL" id="RHJ14711.1"/>
    </source>
</evidence>
<dbReference type="EMBL" id="JAQMLR010000001">
    <property type="protein sequence ID" value="MDB8737240.1"/>
    <property type="molecule type" value="Genomic_DNA"/>
</dbReference>
<evidence type="ECO:0000313" key="19">
    <source>
        <dbReference type="Proteomes" id="UP000283981"/>
    </source>
</evidence>
<keyword evidence="1" id="KW-0805">Transcription regulation</keyword>
<dbReference type="Gene3D" id="1.20.120.530">
    <property type="entry name" value="GntR ligand-binding domain-like"/>
    <property type="match status" value="1"/>
</dbReference>
<dbReference type="Proteomes" id="UP001297370">
    <property type="component" value="Unassembled WGS sequence"/>
</dbReference>
<keyword evidence="2" id="KW-0238">DNA-binding</keyword>
<dbReference type="PANTHER" id="PTHR43537">
    <property type="entry name" value="TRANSCRIPTIONAL REGULATOR, GNTR FAMILY"/>
    <property type="match status" value="1"/>
</dbReference>
<dbReference type="SUPFAM" id="SSF46785">
    <property type="entry name" value="Winged helix' DNA-binding domain"/>
    <property type="match status" value="1"/>
</dbReference>
<evidence type="ECO:0000313" key="11">
    <source>
        <dbReference type="EMBL" id="RGM26433.1"/>
    </source>
</evidence>
<dbReference type="EMBL" id="QSIR01000011">
    <property type="protein sequence ID" value="RHD06198.1"/>
    <property type="molecule type" value="Genomic_DNA"/>
</dbReference>
<evidence type="ECO:0000313" key="24">
    <source>
        <dbReference type="Proteomes" id="UP000286137"/>
    </source>
</evidence>
<evidence type="ECO:0000313" key="23">
    <source>
        <dbReference type="Proteomes" id="UP000285697"/>
    </source>
</evidence>
<evidence type="ECO:0000256" key="3">
    <source>
        <dbReference type="ARBA" id="ARBA00023163"/>
    </source>
</evidence>
<dbReference type="EMBL" id="JAAIRM010000001">
    <property type="protein sequence ID" value="NSI17876.1"/>
    <property type="molecule type" value="Genomic_DNA"/>
</dbReference>
<evidence type="ECO:0000256" key="1">
    <source>
        <dbReference type="ARBA" id="ARBA00023015"/>
    </source>
</evidence>
<dbReference type="GO" id="GO:0003677">
    <property type="term" value="F:DNA binding"/>
    <property type="evidence" value="ECO:0007669"/>
    <property type="project" value="UniProtKB-KW"/>
</dbReference>
<keyword evidence="3" id="KW-0804">Transcription</keyword>
<reference evidence="9" key="3">
    <citation type="submission" date="2020-02" db="EMBL/GenBank/DDBJ databases">
        <authorList>
            <person name="Littmann E."/>
            <person name="Sorbara M."/>
        </authorList>
    </citation>
    <scope>NUCLEOTIDE SEQUENCE</scope>
    <source>
        <strain evidence="10">MSK.11.9</strain>
        <strain evidence="9">MSK.22.53</strain>
    </source>
</reference>
<dbReference type="Pfam" id="PF07729">
    <property type="entry name" value="FCD"/>
    <property type="match status" value="1"/>
</dbReference>
<gene>
    <name evidence="16" type="ORF">DW142_04460</name>
    <name evidence="15" type="ORF">DW243_04670</name>
    <name evidence="14" type="ORF">DW270_07935</name>
    <name evidence="13" type="ORF">DW812_08860</name>
    <name evidence="12" type="ORF">DWY88_01315</name>
    <name evidence="17" type="ORF">DWZ50_03070</name>
    <name evidence="11" type="ORF">DXC31_00850</name>
    <name evidence="9" type="ORF">G4958_00595</name>
    <name evidence="10" type="ORF">G4981_11315</name>
    <name evidence="5" type="ORF">LIQ08_01475</name>
    <name evidence="8" type="ORF">O4N78_00285</name>
    <name evidence="7" type="ORF">PNU63_00265</name>
    <name evidence="6" type="ORF">PNW85_00630</name>
</gene>
<reference evidence="18 19" key="1">
    <citation type="submission" date="2018-08" db="EMBL/GenBank/DDBJ databases">
        <title>A genome reference for cultivated species of the human gut microbiota.</title>
        <authorList>
            <person name="Zou Y."/>
            <person name="Xue W."/>
            <person name="Luo G."/>
        </authorList>
    </citation>
    <scope>NUCLEOTIDE SEQUENCE [LARGE SCALE GENOMIC DNA]</scope>
    <source>
        <strain evidence="12 24">AF27-4BH</strain>
        <strain evidence="17 22">AF33-12</strain>
        <strain evidence="16 20">AM12-54</strain>
        <strain evidence="15 19">AM21-18</strain>
        <strain evidence="14 23">AM22-7AC</strain>
        <strain evidence="13 21">AM32-6</strain>
        <strain evidence="11 18">TF01-20-2</strain>
    </source>
</reference>
<dbReference type="GeneID" id="57435346"/>
<dbReference type="SMART" id="SM00895">
    <property type="entry name" value="FCD"/>
    <property type="match status" value="1"/>
</dbReference>
<reference evidence="9" key="2">
    <citation type="journal article" date="2020" name="Cell Host Microbe">
        <title>Functional and Genomic Variation between Human-Derived Isolates of Lachnospiraceae Reveals Inter- and Intra-Species Diversity.</title>
        <authorList>
            <person name="Sorbara M.T."/>
            <person name="Littmann E.R."/>
            <person name="Fontana E."/>
            <person name="Moody T.U."/>
            <person name="Kohout C.E."/>
            <person name="Gjonbalaj M."/>
            <person name="Eaton V."/>
            <person name="Seok R."/>
            <person name="Leiner I.M."/>
            <person name="Pamer E.G."/>
        </authorList>
    </citation>
    <scope>NUCLEOTIDE SEQUENCE</scope>
    <source>
        <strain evidence="10">MSK.11.9</strain>
        <strain evidence="9">MSK.22.53</strain>
    </source>
</reference>
<evidence type="ECO:0000313" key="22">
    <source>
        <dbReference type="Proteomes" id="UP000285610"/>
    </source>
</evidence>
<dbReference type="PANTHER" id="PTHR43537:SF5">
    <property type="entry name" value="UXU OPERON TRANSCRIPTIONAL REGULATOR"/>
    <property type="match status" value="1"/>
</dbReference>
<protein>
    <submittedName>
        <fullName evidence="11">FadR family transcriptional regulator</fullName>
    </submittedName>
    <submittedName>
        <fullName evidence="5">GntR family transcriptional regulator</fullName>
    </submittedName>
</protein>
<evidence type="ECO:0000313" key="17">
    <source>
        <dbReference type="EMBL" id="RHM80456.1"/>
    </source>
</evidence>
<dbReference type="PRINTS" id="PR00035">
    <property type="entry name" value="HTHGNTR"/>
</dbReference>
<dbReference type="InterPro" id="IPR008920">
    <property type="entry name" value="TF_FadR/GntR_C"/>
</dbReference>
<dbReference type="InterPro" id="IPR011711">
    <property type="entry name" value="GntR_C"/>
</dbReference>
<evidence type="ECO:0000313" key="14">
    <source>
        <dbReference type="EMBL" id="RHG19248.1"/>
    </source>
</evidence>
<dbReference type="EMBL" id="JAQMLA010000001">
    <property type="protein sequence ID" value="MDB8685192.1"/>
    <property type="molecule type" value="Genomic_DNA"/>
</dbReference>
<evidence type="ECO:0000259" key="4">
    <source>
        <dbReference type="PROSITE" id="PS50949"/>
    </source>
</evidence>
<evidence type="ECO:0000313" key="18">
    <source>
        <dbReference type="Proteomes" id="UP000260808"/>
    </source>
</evidence>
<feature type="domain" description="HTH gntR-type" evidence="4">
    <location>
        <begin position="3"/>
        <end position="71"/>
    </location>
</feature>
<reference evidence="5" key="4">
    <citation type="submission" date="2021-10" db="EMBL/GenBank/DDBJ databases">
        <title>Collection of gut derived symbiotic bacterial strains cultured from healthy donors.</title>
        <authorList>
            <person name="Lin H."/>
            <person name="Littmann E."/>
            <person name="Claire K."/>
            <person name="Pamer E."/>
        </authorList>
    </citation>
    <scope>NUCLEOTIDE SEQUENCE</scope>
    <source>
        <strain evidence="5">MSK.23.18</strain>
    </source>
</reference>
<evidence type="ECO:0000313" key="5">
    <source>
        <dbReference type="EMBL" id="MCB5617839.1"/>
    </source>
</evidence>
<evidence type="ECO:0000313" key="20">
    <source>
        <dbReference type="Proteomes" id="UP000283992"/>
    </source>
</evidence>
<dbReference type="Proteomes" id="UP000285610">
    <property type="component" value="Unassembled WGS sequence"/>
</dbReference>
<accession>A0A2N5NKE8</accession>
<dbReference type="Pfam" id="PF00392">
    <property type="entry name" value="GntR"/>
    <property type="match status" value="1"/>
</dbReference>
<sequence>MNEKTYERVIEYLKQQIQEGKLSCGSKIPSERELAASLNLGRNSVREALRTMEHTGMLESRQGKGNFLVNMPQKSLGNVFSMMLLTGQSNYREVSRIRRILEQEAFVQAVRLKNPEVLKRLKAEIKEMQIPEKTAEHDRRFHQELIRAGENQLLVAVMESLSGLCEEEIAHVQKEAKNEDWCQIHEEIVNALEEGNMEKGLKWIRRHYDKIDDTLIF</sequence>
<reference evidence="8" key="5">
    <citation type="submission" date="2022-12" db="EMBL/GenBank/DDBJ databases">
        <title>Genome of R. gnavus strain RSHDN_120.</title>
        <authorList>
            <person name="Abdugheni R."/>
        </authorList>
    </citation>
    <scope>NUCLEOTIDE SEQUENCE</scope>
    <source>
        <strain evidence="8">RSHDN_120</strain>
    </source>
</reference>
<dbReference type="EMBL" id="JAJBOM010000001">
    <property type="protein sequence ID" value="MCB5617839.1"/>
    <property type="molecule type" value="Genomic_DNA"/>
</dbReference>
<dbReference type="Proteomes" id="UP001149331">
    <property type="component" value="Unassembled WGS sequence"/>
</dbReference>
<evidence type="ECO:0000313" key="8">
    <source>
        <dbReference type="EMBL" id="MDE1202030.1"/>
    </source>
</evidence>
<evidence type="ECO:0000313" key="12">
    <source>
        <dbReference type="EMBL" id="RGQ71484.1"/>
    </source>
</evidence>
<dbReference type="CDD" id="cd07377">
    <property type="entry name" value="WHTH_GntR"/>
    <property type="match status" value="1"/>
</dbReference>
<evidence type="ECO:0000313" key="15">
    <source>
        <dbReference type="EMBL" id="RHG86539.1"/>
    </source>
</evidence>
<name>A0A2N5NKE8_MEDGN</name>
<dbReference type="EMBL" id="QRTJ01000001">
    <property type="protein sequence ID" value="RGQ71484.1"/>
    <property type="molecule type" value="Genomic_DNA"/>
</dbReference>
<dbReference type="SMART" id="SM00345">
    <property type="entry name" value="HTH_GNTR"/>
    <property type="match status" value="1"/>
</dbReference>
<evidence type="ECO:0000256" key="2">
    <source>
        <dbReference type="ARBA" id="ARBA00023125"/>
    </source>
</evidence>
<dbReference type="PROSITE" id="PS50949">
    <property type="entry name" value="HTH_GNTR"/>
    <property type="match status" value="1"/>
</dbReference>
<proteinExistence type="predicted"/>
<organism evidence="11 18">
    <name type="scientific">Mediterraneibacter gnavus</name>
    <name type="common">Ruminococcus gnavus</name>
    <dbReference type="NCBI Taxonomy" id="33038"/>
    <lineage>
        <taxon>Bacteria</taxon>
        <taxon>Bacillati</taxon>
        <taxon>Bacillota</taxon>
        <taxon>Clostridia</taxon>
        <taxon>Lachnospirales</taxon>
        <taxon>Lachnospiraceae</taxon>
        <taxon>Mediterraneibacter</taxon>
    </lineage>
</organism>
<dbReference type="Proteomes" id="UP001212160">
    <property type="component" value="Unassembled WGS sequence"/>
</dbReference>
<dbReference type="EMBL" id="QRIS01000006">
    <property type="protein sequence ID" value="RHG86539.1"/>
    <property type="molecule type" value="Genomic_DNA"/>
</dbReference>
<dbReference type="SUPFAM" id="SSF48008">
    <property type="entry name" value="GntR ligand-binding domain-like"/>
    <property type="match status" value="1"/>
</dbReference>
<dbReference type="Proteomes" id="UP000283981">
    <property type="component" value="Unassembled WGS sequence"/>
</dbReference>
<evidence type="ECO:0000313" key="7">
    <source>
        <dbReference type="EMBL" id="MDB8737240.1"/>
    </source>
</evidence>
<dbReference type="Proteomes" id="UP001296643">
    <property type="component" value="Unassembled WGS sequence"/>
</dbReference>
<dbReference type="EMBL" id="QRIA01000008">
    <property type="protein sequence ID" value="RHG19248.1"/>
    <property type="molecule type" value="Genomic_DNA"/>
</dbReference>
<evidence type="ECO:0000313" key="9">
    <source>
        <dbReference type="EMBL" id="NSI17876.1"/>
    </source>
</evidence>
<evidence type="ECO:0000313" key="21">
    <source>
        <dbReference type="Proteomes" id="UP000284472"/>
    </source>
</evidence>
<dbReference type="InterPro" id="IPR000524">
    <property type="entry name" value="Tscrpt_reg_HTH_GntR"/>
</dbReference>
<dbReference type="InterPro" id="IPR036390">
    <property type="entry name" value="WH_DNA-bd_sf"/>
</dbReference>
<dbReference type="EMBL" id="QRQE01000005">
    <property type="protein sequence ID" value="RHM80456.1"/>
    <property type="molecule type" value="Genomic_DNA"/>
</dbReference>
<dbReference type="AlphaFoldDB" id="A0A2N5NKE8"/>
<dbReference type="RefSeq" id="WP_004844593.1">
    <property type="nucleotide sequence ID" value="NZ_AP031446.1"/>
</dbReference>
<dbReference type="EMBL" id="JAAIRY010000020">
    <property type="protein sequence ID" value="NSI65858.1"/>
    <property type="molecule type" value="Genomic_DNA"/>
</dbReference>
<dbReference type="Proteomes" id="UP000260808">
    <property type="component" value="Unassembled WGS sequence"/>
</dbReference>
<dbReference type="EMBL" id="QSSX01000001">
    <property type="protein sequence ID" value="RGM26433.1"/>
    <property type="molecule type" value="Genomic_DNA"/>
</dbReference>
<dbReference type="EMBL" id="JAPZEG010000001">
    <property type="protein sequence ID" value="MDE1202030.1"/>
    <property type="molecule type" value="Genomic_DNA"/>
</dbReference>
<dbReference type="Proteomes" id="UP000283992">
    <property type="component" value="Unassembled WGS sequence"/>
</dbReference>
<dbReference type="Proteomes" id="UP000284472">
    <property type="component" value="Unassembled WGS sequence"/>
</dbReference>
<dbReference type="InterPro" id="IPR036388">
    <property type="entry name" value="WH-like_DNA-bd_sf"/>
</dbReference>
<dbReference type="Proteomes" id="UP000286137">
    <property type="component" value="Unassembled WGS sequence"/>
</dbReference>
<evidence type="ECO:0000313" key="13">
    <source>
        <dbReference type="EMBL" id="RHD06198.1"/>
    </source>
</evidence>
<dbReference type="EMBL" id="QRLN01000004">
    <property type="protein sequence ID" value="RHJ14711.1"/>
    <property type="molecule type" value="Genomic_DNA"/>
</dbReference>
<comment type="caution">
    <text evidence="11">The sequence shown here is derived from an EMBL/GenBank/DDBJ whole genome shotgun (WGS) entry which is preliminary data.</text>
</comment>
<dbReference type="Proteomes" id="UP001211731">
    <property type="component" value="Unassembled WGS sequence"/>
</dbReference>
<dbReference type="Gene3D" id="1.10.10.10">
    <property type="entry name" value="Winged helix-like DNA-binding domain superfamily/Winged helix DNA-binding domain"/>
    <property type="match status" value="1"/>
</dbReference>
<evidence type="ECO:0000313" key="6">
    <source>
        <dbReference type="EMBL" id="MDB8685192.1"/>
    </source>
</evidence>
<dbReference type="Proteomes" id="UP001296581">
    <property type="component" value="Unassembled WGS sequence"/>
</dbReference>
<dbReference type="Proteomes" id="UP000285697">
    <property type="component" value="Unassembled WGS sequence"/>
</dbReference>